<dbReference type="KEGG" id="tum:CBW65_20140"/>
<dbReference type="EMBL" id="CP021434">
    <property type="protein sequence ID" value="ARU63025.1"/>
    <property type="molecule type" value="Genomic_DNA"/>
</dbReference>
<feature type="binding site" evidence="11">
    <location>
        <begin position="62"/>
        <end position="64"/>
    </location>
    <ligand>
        <name>FMN</name>
        <dbReference type="ChEBI" id="CHEBI:58210"/>
    </ligand>
</feature>
<evidence type="ECO:0000256" key="10">
    <source>
        <dbReference type="ARBA" id="ARBA00025810"/>
    </source>
</evidence>
<evidence type="ECO:0000256" key="4">
    <source>
        <dbReference type="ARBA" id="ARBA00022643"/>
    </source>
</evidence>
<evidence type="ECO:0000256" key="9">
    <source>
        <dbReference type="ARBA" id="ARBA00023235"/>
    </source>
</evidence>
<comment type="subcellular location">
    <subcellularLocation>
        <location evidence="11">Cytoplasm</location>
    </subcellularLocation>
</comment>
<dbReference type="SMART" id="SM01240">
    <property type="entry name" value="IMPDH"/>
    <property type="match status" value="1"/>
</dbReference>
<feature type="binding site" evidence="11">
    <location>
        <begin position="92"/>
        <end position="94"/>
    </location>
    <ligand>
        <name>substrate</name>
    </ligand>
</feature>
<keyword evidence="14" id="KW-1185">Reference proteome</keyword>
<comment type="caution">
    <text evidence="11">Lacks conserved residue(s) required for the propagation of feature annotation.</text>
</comment>
<dbReference type="InterPro" id="IPR011179">
    <property type="entry name" value="IPdP_isomerase"/>
</dbReference>
<feature type="domain" description="FMN-dependent dehydrogenase" evidence="12">
    <location>
        <begin position="167"/>
        <end position="323"/>
    </location>
</feature>
<evidence type="ECO:0000313" key="14">
    <source>
        <dbReference type="Proteomes" id="UP000195437"/>
    </source>
</evidence>
<dbReference type="RefSeq" id="WP_087458371.1">
    <property type="nucleotide sequence ID" value="NZ_CP021434.1"/>
</dbReference>
<keyword evidence="3 11" id="KW-0285">Flavoprotein</keyword>
<evidence type="ECO:0000256" key="6">
    <source>
        <dbReference type="ARBA" id="ARBA00022842"/>
    </source>
</evidence>
<dbReference type="Proteomes" id="UP000195437">
    <property type="component" value="Chromosome"/>
</dbReference>
<dbReference type="Pfam" id="PF01070">
    <property type="entry name" value="FMN_dh"/>
    <property type="match status" value="1"/>
</dbReference>
<feature type="binding site" evidence="11">
    <location>
        <position position="152"/>
    </location>
    <ligand>
        <name>Mg(2+)</name>
        <dbReference type="ChEBI" id="CHEBI:18420"/>
    </ligand>
</feature>
<dbReference type="OrthoDB" id="9795032at2"/>
<dbReference type="Gene3D" id="3.20.20.70">
    <property type="entry name" value="Aldolase class I"/>
    <property type="match status" value="1"/>
</dbReference>
<feature type="binding site" evidence="11">
    <location>
        <position position="151"/>
    </location>
    <ligand>
        <name>substrate</name>
    </ligand>
</feature>
<protein>
    <recommendedName>
        <fullName evidence="11">Isopentenyl-diphosphate delta-isomerase</fullName>
        <shortName evidence="11">IPP isomerase</shortName>
        <ecNumber evidence="11">5.3.3.2</ecNumber>
    </recommendedName>
    <alternativeName>
        <fullName evidence="11">Isopentenyl diphosphate:dimethylallyl diphosphate isomerase</fullName>
    </alternativeName>
    <alternativeName>
        <fullName evidence="11">Isopentenyl pyrophosphate isomerase</fullName>
    </alternativeName>
    <alternativeName>
        <fullName evidence="11">Type 2 isopentenyl diphosphate isomerase</fullName>
        <shortName evidence="11">IDI-2</shortName>
    </alternativeName>
</protein>
<dbReference type="AlphaFoldDB" id="A0A1Y0IU52"/>
<dbReference type="SUPFAM" id="SSF51395">
    <property type="entry name" value="FMN-linked oxidoreductases"/>
    <property type="match status" value="1"/>
</dbReference>
<proteinExistence type="inferred from homology"/>
<evidence type="ECO:0000256" key="8">
    <source>
        <dbReference type="ARBA" id="ARBA00023229"/>
    </source>
</evidence>
<evidence type="ECO:0000256" key="2">
    <source>
        <dbReference type="ARBA" id="ARBA00022490"/>
    </source>
</evidence>
<evidence type="ECO:0000256" key="3">
    <source>
        <dbReference type="ARBA" id="ARBA00022630"/>
    </source>
</evidence>
<dbReference type="GO" id="GO:0010181">
    <property type="term" value="F:FMN binding"/>
    <property type="evidence" value="ECO:0007669"/>
    <property type="project" value="UniProtKB-UniRule"/>
</dbReference>
<evidence type="ECO:0000256" key="11">
    <source>
        <dbReference type="HAMAP-Rule" id="MF_00354"/>
    </source>
</evidence>
<evidence type="ECO:0000259" key="12">
    <source>
        <dbReference type="Pfam" id="PF01070"/>
    </source>
</evidence>
<comment type="similarity">
    <text evidence="11">Belongs to the IPP isomerase type 2 family.</text>
</comment>
<dbReference type="GO" id="GO:0016491">
    <property type="term" value="F:oxidoreductase activity"/>
    <property type="evidence" value="ECO:0007669"/>
    <property type="project" value="InterPro"/>
</dbReference>
<dbReference type="HAMAP" id="MF_00354">
    <property type="entry name" value="Idi_2"/>
    <property type="match status" value="1"/>
</dbReference>
<dbReference type="InterPro" id="IPR013785">
    <property type="entry name" value="Aldolase_TIM"/>
</dbReference>
<organism evidence="13 14">
    <name type="scientific">Tumebacillus avium</name>
    <dbReference type="NCBI Taxonomy" id="1903704"/>
    <lineage>
        <taxon>Bacteria</taxon>
        <taxon>Bacillati</taxon>
        <taxon>Bacillota</taxon>
        <taxon>Bacilli</taxon>
        <taxon>Bacillales</taxon>
        <taxon>Alicyclobacillaceae</taxon>
        <taxon>Tumebacillus</taxon>
    </lineage>
</organism>
<comment type="cofactor">
    <cofactor evidence="11">
        <name>Mg(2+)</name>
        <dbReference type="ChEBI" id="CHEBI:18420"/>
    </cofactor>
</comment>
<evidence type="ECO:0000256" key="1">
    <source>
        <dbReference type="ARBA" id="ARBA00001917"/>
    </source>
</evidence>
<sequence length="351" mass="37355">MSIEQRKLDHVRYALELPISESTGFSDLSFVHRALPESDLADVSLATSIGGLDLSSPILLNAMTGGAGPTEAINGKLAELAKHCGIAMAVGSQRAALKDPALVSTYRIVRDVNPDGIIIGNLGAGATVEDAKRAVEMIGADLLHLHLNVAQELTMPEGDRSFSGLVEKIRQVVEGVGVPVIVKEVGNGMSIETFRVLAETGVKVVDVAGRGGTNFVAIENRRRSGLQFQHMESWGQTTAVSLLEAQEFLHRFDLIGSGGVQNAHDAAKCLALGAKAVGLAGAVLRPLMELGVEQAVEMMDHLHSELRAIVTLQGCRSVLELAERPVMVRGETAQWCQLRGVALEPLARRGL</sequence>
<dbReference type="GO" id="GO:0004452">
    <property type="term" value="F:isopentenyl-diphosphate delta-isomerase activity"/>
    <property type="evidence" value="ECO:0007669"/>
    <property type="project" value="UniProtKB-UniRule"/>
</dbReference>
<feature type="binding site" evidence="11">
    <location>
        <position position="121"/>
    </location>
    <ligand>
        <name>FMN</name>
        <dbReference type="ChEBI" id="CHEBI:58210"/>
    </ligand>
</feature>
<feature type="binding site" evidence="11">
    <location>
        <position position="183"/>
    </location>
    <ligand>
        <name>FMN</name>
        <dbReference type="ChEBI" id="CHEBI:58210"/>
    </ligand>
</feature>
<dbReference type="PANTHER" id="PTHR43665">
    <property type="entry name" value="ISOPENTENYL-DIPHOSPHATE DELTA-ISOMERASE"/>
    <property type="match status" value="1"/>
</dbReference>
<dbReference type="CDD" id="cd02811">
    <property type="entry name" value="IDI-2_FMN"/>
    <property type="match status" value="1"/>
</dbReference>
<dbReference type="GO" id="GO:0005737">
    <property type="term" value="C:cytoplasm"/>
    <property type="evidence" value="ECO:0007669"/>
    <property type="project" value="UniProtKB-SubCell"/>
</dbReference>
<comment type="cofactor">
    <cofactor evidence="1 11">
        <name>FMN</name>
        <dbReference type="ChEBI" id="CHEBI:58210"/>
    </cofactor>
</comment>
<comment type="cofactor">
    <cofactor evidence="11">
        <name>NADPH</name>
        <dbReference type="ChEBI" id="CHEBI:57783"/>
    </cofactor>
</comment>
<dbReference type="PIRSF" id="PIRSF003314">
    <property type="entry name" value="IPP_isomerase"/>
    <property type="match status" value="1"/>
</dbReference>
<keyword evidence="5 11" id="KW-0479">Metal-binding</keyword>
<feature type="binding site" evidence="11">
    <location>
        <begin position="280"/>
        <end position="281"/>
    </location>
    <ligand>
        <name>FMN</name>
        <dbReference type="ChEBI" id="CHEBI:58210"/>
    </ligand>
</feature>
<dbReference type="NCBIfam" id="TIGR02151">
    <property type="entry name" value="IPP_isom_2"/>
    <property type="match status" value="1"/>
</dbReference>
<dbReference type="GO" id="GO:0008299">
    <property type="term" value="P:isoprenoid biosynthetic process"/>
    <property type="evidence" value="ECO:0007669"/>
    <property type="project" value="UniProtKB-UniRule"/>
</dbReference>
<name>A0A1Y0IU52_9BACL</name>
<keyword evidence="8 11" id="KW-0414">Isoprene biosynthesis</keyword>
<dbReference type="InterPro" id="IPR000262">
    <property type="entry name" value="FMN-dep_DH"/>
</dbReference>
<evidence type="ECO:0000313" key="13">
    <source>
        <dbReference type="EMBL" id="ARU63025.1"/>
    </source>
</evidence>
<accession>A0A1Y0IU52</accession>
<keyword evidence="9 11" id="KW-0413">Isomerase</keyword>
<dbReference type="PANTHER" id="PTHR43665:SF1">
    <property type="entry name" value="ISOPENTENYL-DIPHOSPHATE DELTA-ISOMERASE"/>
    <property type="match status" value="1"/>
</dbReference>
<keyword evidence="7 11" id="KW-0521">NADP</keyword>
<keyword evidence="6 11" id="KW-0460">Magnesium</keyword>
<dbReference type="GO" id="GO:0070402">
    <property type="term" value="F:NADPH binding"/>
    <property type="evidence" value="ECO:0007669"/>
    <property type="project" value="UniProtKB-UniRule"/>
</dbReference>
<feature type="binding site" evidence="11">
    <location>
        <position position="213"/>
    </location>
    <ligand>
        <name>FMN</name>
        <dbReference type="ChEBI" id="CHEBI:58210"/>
    </ligand>
</feature>
<evidence type="ECO:0000256" key="5">
    <source>
        <dbReference type="ARBA" id="ARBA00022723"/>
    </source>
</evidence>
<keyword evidence="2 11" id="KW-0963">Cytoplasm</keyword>
<comment type="subunit">
    <text evidence="10 11">Homooctamer. Dimer of tetramers.</text>
</comment>
<evidence type="ECO:0000256" key="7">
    <source>
        <dbReference type="ARBA" id="ARBA00022857"/>
    </source>
</evidence>
<feature type="binding site" evidence="11">
    <location>
        <begin position="6"/>
        <end position="7"/>
    </location>
    <ligand>
        <name>substrate</name>
    </ligand>
</feature>
<comment type="catalytic activity">
    <reaction evidence="11">
        <text>isopentenyl diphosphate = dimethylallyl diphosphate</text>
        <dbReference type="Rhea" id="RHEA:23284"/>
        <dbReference type="ChEBI" id="CHEBI:57623"/>
        <dbReference type="ChEBI" id="CHEBI:128769"/>
        <dbReference type="EC" id="5.3.3.2"/>
    </reaction>
</comment>
<keyword evidence="4 11" id="KW-0288">FMN</keyword>
<dbReference type="GO" id="GO:0000287">
    <property type="term" value="F:magnesium ion binding"/>
    <property type="evidence" value="ECO:0007669"/>
    <property type="project" value="UniProtKB-UniRule"/>
</dbReference>
<comment type="function">
    <text evidence="11">Involved in the biosynthesis of isoprenoids. Catalyzes the 1,3-allylic rearrangement of the homoallylic substrate isopentenyl (IPP) to its allylic isomer, dimethylallyl diphosphate (DMAPP).</text>
</comment>
<dbReference type="EC" id="5.3.3.2" evidence="11"/>
<gene>
    <name evidence="11" type="primary">fni</name>
    <name evidence="13" type="ORF">CBW65_20140</name>
</gene>
<feature type="binding site" evidence="11">
    <location>
        <position position="92"/>
    </location>
    <ligand>
        <name>FMN</name>
        <dbReference type="ChEBI" id="CHEBI:58210"/>
    </ligand>
</feature>
<reference evidence="14" key="1">
    <citation type="submission" date="2017-05" db="EMBL/GenBank/DDBJ databases">
        <authorList>
            <person name="Sung H."/>
        </authorList>
    </citation>
    <scope>NUCLEOTIDE SEQUENCE [LARGE SCALE GENOMIC DNA]</scope>
    <source>
        <strain evidence="14">AR23208</strain>
    </source>
</reference>